<dbReference type="KEGG" id="lyj:FKV23_05710"/>
<sequence length="268" mass="29832">MTNYDKQNRRFEKLKSERDEALAVLQRSEGERSRLYSILDGIMHETRRLNSEIASACEEVSKSIASKNYSQASRDAEDAFYSSGLVSSRLTFADFEINPDSISRQPRYSAGIYKKFDKARRILFRAAKRKGVNVVIQGPSRNEIEVVPAFEMVPFVLIDNAIKYSPNNQDVQVKVTDNPSPGTRVQVVISSVGPMVPTHELPTLTKRGQRGSHALKSNIPGEGIGLYLADTLIRLANGRLALSSSQSSLYSFNDVGYSSFVVTIAFKQ</sequence>
<dbReference type="InterPro" id="IPR050428">
    <property type="entry name" value="TCS_sensor_his_kinase"/>
</dbReference>
<gene>
    <name evidence="8" type="ORF">FKV23_05710</name>
</gene>
<feature type="domain" description="Histidine kinase/HSP90-like ATPase" evidence="7">
    <location>
        <begin position="145"/>
        <end position="268"/>
    </location>
</feature>
<accession>A0A514BQG4</accession>
<evidence type="ECO:0000256" key="2">
    <source>
        <dbReference type="ARBA" id="ARBA00012438"/>
    </source>
</evidence>
<evidence type="ECO:0000313" key="8">
    <source>
        <dbReference type="EMBL" id="QDH69642.1"/>
    </source>
</evidence>
<keyword evidence="5 8" id="KW-0418">Kinase</keyword>
<reference evidence="8 9" key="1">
    <citation type="submission" date="2019-06" db="EMBL/GenBank/DDBJ databases">
        <title>Lysobacter alkalisoli sp. nov. isolated from saline-alkali soil.</title>
        <authorList>
            <person name="Sun J.-Q."/>
            <person name="Xu L."/>
        </authorList>
    </citation>
    <scope>NUCLEOTIDE SEQUENCE [LARGE SCALE GENOMIC DNA]</scope>
    <source>
        <strain evidence="8 9">SJ-36</strain>
    </source>
</reference>
<keyword evidence="9" id="KW-1185">Reference proteome</keyword>
<name>A0A514BQG4_9GAMM</name>
<dbReference type="OrthoDB" id="9809766at2"/>
<evidence type="ECO:0000256" key="5">
    <source>
        <dbReference type="ARBA" id="ARBA00022777"/>
    </source>
</evidence>
<feature type="coiled-coil region" evidence="6">
    <location>
        <begin position="4"/>
        <end position="31"/>
    </location>
</feature>
<dbReference type="SUPFAM" id="SSF55874">
    <property type="entry name" value="ATPase domain of HSP90 chaperone/DNA topoisomerase II/histidine kinase"/>
    <property type="match status" value="1"/>
</dbReference>
<dbReference type="RefSeq" id="WP_141622983.1">
    <property type="nucleotide sequence ID" value="NZ_CP041242.1"/>
</dbReference>
<proteinExistence type="predicted"/>
<dbReference type="EMBL" id="CP041242">
    <property type="protein sequence ID" value="QDH69642.1"/>
    <property type="molecule type" value="Genomic_DNA"/>
</dbReference>
<dbReference type="InterPro" id="IPR003594">
    <property type="entry name" value="HATPase_dom"/>
</dbReference>
<keyword evidence="4" id="KW-0808">Transferase</keyword>
<dbReference type="InterPro" id="IPR036890">
    <property type="entry name" value="HATPase_C_sf"/>
</dbReference>
<evidence type="ECO:0000256" key="3">
    <source>
        <dbReference type="ARBA" id="ARBA00022553"/>
    </source>
</evidence>
<evidence type="ECO:0000256" key="6">
    <source>
        <dbReference type="SAM" id="Coils"/>
    </source>
</evidence>
<dbReference type="Proteomes" id="UP000317199">
    <property type="component" value="Chromosome"/>
</dbReference>
<keyword evidence="6" id="KW-0175">Coiled coil</keyword>
<evidence type="ECO:0000259" key="7">
    <source>
        <dbReference type="SMART" id="SM00387"/>
    </source>
</evidence>
<evidence type="ECO:0000256" key="1">
    <source>
        <dbReference type="ARBA" id="ARBA00000085"/>
    </source>
</evidence>
<comment type="catalytic activity">
    <reaction evidence="1">
        <text>ATP + protein L-histidine = ADP + protein N-phospho-L-histidine.</text>
        <dbReference type="EC" id="2.7.13.3"/>
    </reaction>
</comment>
<organism evidence="8 9">
    <name type="scientific">Marilutibacter alkalisoli</name>
    <dbReference type="NCBI Taxonomy" id="2591633"/>
    <lineage>
        <taxon>Bacteria</taxon>
        <taxon>Pseudomonadati</taxon>
        <taxon>Pseudomonadota</taxon>
        <taxon>Gammaproteobacteria</taxon>
        <taxon>Lysobacterales</taxon>
        <taxon>Lysobacteraceae</taxon>
        <taxon>Marilutibacter</taxon>
    </lineage>
</organism>
<dbReference type="EC" id="2.7.13.3" evidence="2"/>
<keyword evidence="3" id="KW-0597">Phosphoprotein</keyword>
<dbReference type="Gene3D" id="3.30.565.10">
    <property type="entry name" value="Histidine kinase-like ATPase, C-terminal domain"/>
    <property type="match status" value="1"/>
</dbReference>
<dbReference type="PANTHER" id="PTHR45436:SF5">
    <property type="entry name" value="SENSOR HISTIDINE KINASE TRCS"/>
    <property type="match status" value="1"/>
</dbReference>
<dbReference type="SMART" id="SM00387">
    <property type="entry name" value="HATPase_c"/>
    <property type="match status" value="1"/>
</dbReference>
<evidence type="ECO:0000313" key="9">
    <source>
        <dbReference type="Proteomes" id="UP000317199"/>
    </source>
</evidence>
<evidence type="ECO:0000256" key="4">
    <source>
        <dbReference type="ARBA" id="ARBA00022679"/>
    </source>
</evidence>
<protein>
    <recommendedName>
        <fullName evidence="2">histidine kinase</fullName>
        <ecNumber evidence="2">2.7.13.3</ecNumber>
    </recommendedName>
</protein>
<dbReference type="PANTHER" id="PTHR45436">
    <property type="entry name" value="SENSOR HISTIDINE KINASE YKOH"/>
    <property type="match status" value="1"/>
</dbReference>
<dbReference type="GO" id="GO:0004673">
    <property type="term" value="F:protein histidine kinase activity"/>
    <property type="evidence" value="ECO:0007669"/>
    <property type="project" value="UniProtKB-EC"/>
</dbReference>
<dbReference type="AlphaFoldDB" id="A0A514BQG4"/>
<dbReference type="Pfam" id="PF02518">
    <property type="entry name" value="HATPase_c"/>
    <property type="match status" value="1"/>
</dbReference>